<reference evidence="2" key="2">
    <citation type="submission" date="2023-06" db="EMBL/GenBank/DDBJ databases">
        <authorList>
            <consortium name="Lawrence Berkeley National Laboratory"/>
            <person name="Haridas S."/>
            <person name="Hensen N."/>
            <person name="Bonometti L."/>
            <person name="Westerberg I."/>
            <person name="Brannstrom I.O."/>
            <person name="Guillou S."/>
            <person name="Cros-Aarteil S."/>
            <person name="Calhoun S."/>
            <person name="Kuo A."/>
            <person name="Mondo S."/>
            <person name="Pangilinan J."/>
            <person name="Riley R."/>
            <person name="LaButti K."/>
            <person name="Andreopoulos B."/>
            <person name="Lipzen A."/>
            <person name="Chen C."/>
            <person name="Yanf M."/>
            <person name="Daum C."/>
            <person name="Ng V."/>
            <person name="Clum A."/>
            <person name="Steindorff A."/>
            <person name="Ohm R."/>
            <person name="Martin F."/>
            <person name="Silar P."/>
            <person name="Natvig D."/>
            <person name="Lalanne C."/>
            <person name="Gautier V."/>
            <person name="Ament-velasquez S.L."/>
            <person name="Kruys A."/>
            <person name="Hutchinson M.I."/>
            <person name="Powell A.J."/>
            <person name="Barry K."/>
            <person name="Miller A.N."/>
            <person name="Grigoriev I.V."/>
            <person name="Debuchy R."/>
            <person name="Gladieux P."/>
            <person name="Thoren M.H."/>
            <person name="Johannesson H."/>
        </authorList>
    </citation>
    <scope>NUCLEOTIDE SEQUENCE</scope>
    <source>
        <strain evidence="2">CBS 232.78</strain>
    </source>
</reference>
<feature type="region of interest" description="Disordered" evidence="1">
    <location>
        <begin position="1"/>
        <end position="55"/>
    </location>
</feature>
<keyword evidence="3" id="KW-1185">Reference proteome</keyword>
<name>A0AAE0N1V1_9PEZI</name>
<reference evidence="2" key="1">
    <citation type="journal article" date="2023" name="Mol. Phylogenet. Evol.">
        <title>Genome-scale phylogeny and comparative genomics of the fungal order Sordariales.</title>
        <authorList>
            <person name="Hensen N."/>
            <person name="Bonometti L."/>
            <person name="Westerberg I."/>
            <person name="Brannstrom I.O."/>
            <person name="Guillou S."/>
            <person name="Cros-Aarteil S."/>
            <person name="Calhoun S."/>
            <person name="Haridas S."/>
            <person name="Kuo A."/>
            <person name="Mondo S."/>
            <person name="Pangilinan J."/>
            <person name="Riley R."/>
            <person name="LaButti K."/>
            <person name="Andreopoulos B."/>
            <person name="Lipzen A."/>
            <person name="Chen C."/>
            <person name="Yan M."/>
            <person name="Daum C."/>
            <person name="Ng V."/>
            <person name="Clum A."/>
            <person name="Steindorff A."/>
            <person name="Ohm R.A."/>
            <person name="Martin F."/>
            <person name="Silar P."/>
            <person name="Natvig D.O."/>
            <person name="Lalanne C."/>
            <person name="Gautier V."/>
            <person name="Ament-Velasquez S.L."/>
            <person name="Kruys A."/>
            <person name="Hutchinson M.I."/>
            <person name="Powell A.J."/>
            <person name="Barry K."/>
            <person name="Miller A.N."/>
            <person name="Grigoriev I.V."/>
            <person name="Debuchy R."/>
            <person name="Gladieux P."/>
            <person name="Hiltunen Thoren M."/>
            <person name="Johannesson H."/>
        </authorList>
    </citation>
    <scope>NUCLEOTIDE SEQUENCE</scope>
    <source>
        <strain evidence="2">CBS 232.78</strain>
    </source>
</reference>
<evidence type="ECO:0000256" key="1">
    <source>
        <dbReference type="SAM" id="MobiDB-lite"/>
    </source>
</evidence>
<proteinExistence type="predicted"/>
<organism evidence="2 3">
    <name type="scientific">Podospora didyma</name>
    <dbReference type="NCBI Taxonomy" id="330526"/>
    <lineage>
        <taxon>Eukaryota</taxon>
        <taxon>Fungi</taxon>
        <taxon>Dikarya</taxon>
        <taxon>Ascomycota</taxon>
        <taxon>Pezizomycotina</taxon>
        <taxon>Sordariomycetes</taxon>
        <taxon>Sordariomycetidae</taxon>
        <taxon>Sordariales</taxon>
        <taxon>Podosporaceae</taxon>
        <taxon>Podospora</taxon>
    </lineage>
</organism>
<feature type="compositionally biased region" description="Basic and acidic residues" evidence="1">
    <location>
        <begin position="425"/>
        <end position="435"/>
    </location>
</feature>
<accession>A0AAE0N1V1</accession>
<sequence>MSGSWSDEVEQRQEQEGLIWTTVGPSGKQLQQKAKKESIGPSKKPVPKPVTKQTSEHHAKIGCAVVWNKPGPVQAGGGGPARPSGEYWGARPKVLTKDSEHATWNDQLGQFTLVSELLLKAGLCRPDILACMGRYIRGVTGAQFKMLQLHLPEIKTLLNDSRTTSVWSETEPVTELISKMGNGLPVKYIERALERTKSLVLRNPGNFVGKEGWFLWLSHNLCARSSSTEVQGGKEDSKDNKDNKNRKTVKTFRFWLGDLENALYLGMISTLILEDKYDFSWHLMKAYKEAWYMFFGLFFNEKHFNEKCSCADKNELLFISSKNYRGDVGISDENEVAEIEKILLDTMRLDYDHAKMDEKNKITDLKALYSLSDGVLPRKLSRAVFCLHWGCNAELEEILDSHWTLREEHHEKEMERKAARIEKLKAKKAEGKAAKNDTTPSPEEAAPLKAAPAKDATLWITQKDFRGLSSRSANPQQKPSTNAL</sequence>
<dbReference type="AlphaFoldDB" id="A0AAE0N1V1"/>
<dbReference type="Proteomes" id="UP001285441">
    <property type="component" value="Unassembled WGS sequence"/>
</dbReference>
<comment type="caution">
    <text evidence="2">The sequence shown here is derived from an EMBL/GenBank/DDBJ whole genome shotgun (WGS) entry which is preliminary data.</text>
</comment>
<feature type="compositionally biased region" description="Low complexity" evidence="1">
    <location>
        <begin position="440"/>
        <end position="456"/>
    </location>
</feature>
<evidence type="ECO:0000313" key="2">
    <source>
        <dbReference type="EMBL" id="KAK3367781.1"/>
    </source>
</evidence>
<gene>
    <name evidence="2" type="ORF">B0H63DRAFT_455846</name>
</gene>
<protein>
    <submittedName>
        <fullName evidence="2">Uncharacterized protein</fullName>
    </submittedName>
</protein>
<feature type="region of interest" description="Disordered" evidence="1">
    <location>
        <begin position="425"/>
        <end position="457"/>
    </location>
</feature>
<evidence type="ECO:0000313" key="3">
    <source>
        <dbReference type="Proteomes" id="UP001285441"/>
    </source>
</evidence>
<dbReference type="EMBL" id="JAULSW010000011">
    <property type="protein sequence ID" value="KAK3367781.1"/>
    <property type="molecule type" value="Genomic_DNA"/>
</dbReference>